<gene>
    <name evidence="2" type="ORF">Tci_871355</name>
</gene>
<organism evidence="2">
    <name type="scientific">Tanacetum cinerariifolium</name>
    <name type="common">Dalmatian daisy</name>
    <name type="synonym">Chrysanthemum cinerariifolium</name>
    <dbReference type="NCBI Taxonomy" id="118510"/>
    <lineage>
        <taxon>Eukaryota</taxon>
        <taxon>Viridiplantae</taxon>
        <taxon>Streptophyta</taxon>
        <taxon>Embryophyta</taxon>
        <taxon>Tracheophyta</taxon>
        <taxon>Spermatophyta</taxon>
        <taxon>Magnoliopsida</taxon>
        <taxon>eudicotyledons</taxon>
        <taxon>Gunneridae</taxon>
        <taxon>Pentapetalae</taxon>
        <taxon>asterids</taxon>
        <taxon>campanulids</taxon>
        <taxon>Asterales</taxon>
        <taxon>Asteraceae</taxon>
        <taxon>Asteroideae</taxon>
        <taxon>Anthemideae</taxon>
        <taxon>Anthemidinae</taxon>
        <taxon>Tanacetum</taxon>
    </lineage>
</organism>
<feature type="non-terminal residue" evidence="2">
    <location>
        <position position="1"/>
    </location>
</feature>
<dbReference type="AlphaFoldDB" id="A0A699SRS7"/>
<feature type="compositionally biased region" description="Basic and acidic residues" evidence="1">
    <location>
        <begin position="106"/>
        <end position="115"/>
    </location>
</feature>
<feature type="compositionally biased region" description="Basic and acidic residues" evidence="1">
    <location>
        <begin position="122"/>
        <end position="136"/>
    </location>
</feature>
<proteinExistence type="predicted"/>
<feature type="compositionally biased region" description="Basic residues" evidence="1">
    <location>
        <begin position="74"/>
        <end position="83"/>
    </location>
</feature>
<feature type="non-terminal residue" evidence="2">
    <location>
        <position position="169"/>
    </location>
</feature>
<evidence type="ECO:0000313" key="2">
    <source>
        <dbReference type="EMBL" id="GFC99385.1"/>
    </source>
</evidence>
<reference evidence="2" key="1">
    <citation type="journal article" date="2019" name="Sci. Rep.">
        <title>Draft genome of Tanacetum cinerariifolium, the natural source of mosquito coil.</title>
        <authorList>
            <person name="Yamashiro T."/>
            <person name="Shiraishi A."/>
            <person name="Satake H."/>
            <person name="Nakayama K."/>
        </authorList>
    </citation>
    <scope>NUCLEOTIDE SEQUENCE</scope>
</reference>
<name>A0A699SRS7_TANCI</name>
<sequence length="169" mass="18482">TVGGFDFRYQNGDFGHRLLPPGQDLGVTDRVGQRQKHRRHLDPGDLIIIGGLEGGIGLNRHGILLSSSWGRQSPGRRKRRAGPWRRLGPDATDHAAQATCNRRNSRHEADLEHGHALGFDQIGREPGQEKPGDGRQAELPQINAHHHAIGADGLGPLPAERGFHVADVR</sequence>
<dbReference type="EMBL" id="BKCJ011178059">
    <property type="protein sequence ID" value="GFC99385.1"/>
    <property type="molecule type" value="Genomic_DNA"/>
</dbReference>
<feature type="region of interest" description="Disordered" evidence="1">
    <location>
        <begin position="67"/>
        <end position="169"/>
    </location>
</feature>
<comment type="caution">
    <text evidence="2">The sequence shown here is derived from an EMBL/GenBank/DDBJ whole genome shotgun (WGS) entry which is preliminary data.</text>
</comment>
<accession>A0A699SRS7</accession>
<evidence type="ECO:0000256" key="1">
    <source>
        <dbReference type="SAM" id="MobiDB-lite"/>
    </source>
</evidence>
<protein>
    <submittedName>
        <fullName evidence="2">Uncharacterized protein</fullName>
    </submittedName>
</protein>